<comment type="similarity">
    <text evidence="2">Belongs to the vir family.</text>
</comment>
<feature type="domain" description="Virilizer N-terminal" evidence="7">
    <location>
        <begin position="9"/>
        <end position="134"/>
    </location>
</feature>
<keyword evidence="3" id="KW-0507">mRNA processing</keyword>
<feature type="region of interest" description="Disordered" evidence="6">
    <location>
        <begin position="1954"/>
        <end position="2037"/>
    </location>
</feature>
<name>A0ABP1AYE5_9BRYO</name>
<evidence type="ECO:0000256" key="6">
    <source>
        <dbReference type="SAM" id="MobiDB-lite"/>
    </source>
</evidence>
<feature type="compositionally biased region" description="Low complexity" evidence="6">
    <location>
        <begin position="1963"/>
        <end position="1974"/>
    </location>
</feature>
<feature type="region of interest" description="Disordered" evidence="6">
    <location>
        <begin position="1618"/>
        <end position="1647"/>
    </location>
</feature>
<feature type="region of interest" description="Disordered" evidence="6">
    <location>
        <begin position="1882"/>
        <end position="1920"/>
    </location>
</feature>
<evidence type="ECO:0000313" key="8">
    <source>
        <dbReference type="EMBL" id="CAK9867507.1"/>
    </source>
</evidence>
<evidence type="ECO:0000313" key="9">
    <source>
        <dbReference type="Proteomes" id="UP001497522"/>
    </source>
</evidence>
<accession>A0ABP1AYE5</accession>
<evidence type="ECO:0000259" key="7">
    <source>
        <dbReference type="Pfam" id="PF15912"/>
    </source>
</evidence>
<feature type="compositionally biased region" description="Pro residues" evidence="6">
    <location>
        <begin position="1893"/>
        <end position="1904"/>
    </location>
</feature>
<feature type="compositionally biased region" description="Low complexity" evidence="6">
    <location>
        <begin position="1981"/>
        <end position="2022"/>
    </location>
</feature>
<dbReference type="Pfam" id="PF15912">
    <property type="entry name" value="VIR_N"/>
    <property type="match status" value="1"/>
</dbReference>
<organism evidence="8 9">
    <name type="scientific">Sphagnum jensenii</name>
    <dbReference type="NCBI Taxonomy" id="128206"/>
    <lineage>
        <taxon>Eukaryota</taxon>
        <taxon>Viridiplantae</taxon>
        <taxon>Streptophyta</taxon>
        <taxon>Embryophyta</taxon>
        <taxon>Bryophyta</taxon>
        <taxon>Sphagnophytina</taxon>
        <taxon>Sphagnopsida</taxon>
        <taxon>Sphagnales</taxon>
        <taxon>Sphagnaceae</taxon>
        <taxon>Sphagnum</taxon>
    </lineage>
</organism>
<evidence type="ECO:0000256" key="1">
    <source>
        <dbReference type="ARBA" id="ARBA00004123"/>
    </source>
</evidence>
<evidence type="ECO:0000256" key="3">
    <source>
        <dbReference type="ARBA" id="ARBA00022664"/>
    </source>
</evidence>
<dbReference type="InterPro" id="IPR026736">
    <property type="entry name" value="Virilizer"/>
</dbReference>
<protein>
    <recommendedName>
        <fullName evidence="7">Virilizer N-terminal domain-containing protein</fullName>
    </recommendedName>
</protein>
<proteinExistence type="inferred from homology"/>
<evidence type="ECO:0000256" key="4">
    <source>
        <dbReference type="ARBA" id="ARBA00023187"/>
    </source>
</evidence>
<dbReference type="InterPro" id="IPR031801">
    <property type="entry name" value="VIR_N"/>
</dbReference>
<feature type="region of interest" description="Disordered" evidence="6">
    <location>
        <begin position="1759"/>
        <end position="1815"/>
    </location>
</feature>
<comment type="subcellular location">
    <subcellularLocation>
        <location evidence="1">Nucleus</location>
    </subcellularLocation>
</comment>
<dbReference type="EMBL" id="OZ023718">
    <property type="protein sequence ID" value="CAK9867507.1"/>
    <property type="molecule type" value="Genomic_DNA"/>
</dbReference>
<feature type="compositionally biased region" description="Polar residues" evidence="6">
    <location>
        <begin position="1560"/>
        <end position="1581"/>
    </location>
</feature>
<dbReference type="PANTHER" id="PTHR23185">
    <property type="entry name" value="PROTEIN VIRILIZER HOMOLOG"/>
    <property type="match status" value="1"/>
</dbReference>
<feature type="compositionally biased region" description="Basic and acidic residues" evidence="6">
    <location>
        <begin position="1548"/>
        <end position="1559"/>
    </location>
</feature>
<feature type="region of interest" description="Disordered" evidence="6">
    <location>
        <begin position="1503"/>
        <end position="1587"/>
    </location>
</feature>
<sequence>MVAAAPRTTLLFADSFRHERLCQHVDEVRFTEPVVITACEVVELQQQSLCPSISLTGCSNPESCAVEIFVRTGGDARFQPLGPAFLHSPAATSFLDVQAAVTEHVVLRGSYKSLTLVIYGNLASELSSDHNLDPDVFLSAEATSLKQHLQDTDTETATVPQSLHLVVPPSAEQVDLLKRLLQCVDPKDTTHQLVPALLAAAAVWHLPQQHAVNSSAPWYAAAAKPGLSDGPTAPLFSDASSELVELREWVQQREDEGKVTTGDQEENVILDLTLHWLRAGLEPSPELDSQLSTVGFTYHNSQAADVEMLIGGLAAAQLLCANYADDVSLFLEAGGMGLLLQVVQEVAGTSALLLFALTAIDCACRHRQACEALVSQGKEPLLVLLQQKQQPPVGQLLRRILHCLSVYQIATTFELTVQQLTKESSSKRITAEEAVAIDEVTILLTELLVSLDFIWCWRVNNGKLKEDGGVFHDAGFSNMGLLTSSLPGGSITSKASVASEEIDPSVLSLLQERCFVPSLAALISHARLWIVDGKTTAAGVEFLAAIQRLLLHLLRHRPGLLFIGANKKAATAITDGLRLMQNVQEMDVLPFHHVAVLTSVGLLCRPCDLAGMLQSSISVMTAMDRLIGADKGSEAAFGSLWDLAAIARSEAGRQAVLAVVQFPEVLAVVMESLNSAPQQPALAPGGEASMNLAAEVLQKVLWDAASTTLLAWTRHAPTLQHLLQEACSSEASIFGQILDWVEPAAVFEKKGAVGLLRYAAALIGTQNSSAGSHMDGPLDDDPSNIREHAADTELPTVLSRGLSSPLIYESAMQPLTISLRLLASLSADPVVAAELYGEGGMGVVSAVLEHSVAALQAPLSDYDEEEGEGEEEDGRIEQNKEGALLVMLLPTLLFLQTLLKRLQGAVQQYCNTKLLDMLLRLHYCVSAKPEAYGAVPPYAWTGGVLEVGAVRQVLASIIACWPIFGWTPALLPRLLGSNPTSLPGEPVEACSAICLLEEMLPPAPPILCLEKAAVMDVYRNSAVGLLSGIGVMADVQWHFSLANAEKMLHALGPHLEQLAQLILRLAPSACLLVQERLTHLVIRMSCQSVEHAAVLLNPVISTLQQQTAAATVSLLSEIDALQVERMLQWVSHLAFHPASKIVCWISRRLAEDCASFEDCRIIASALSSLFEVSSRWDQCMSDRHTFSTLMSVLVKFVDDEGFSLPIASVCMTVGKVKLLSHVDAQVMSLGKHSLVLAGVWEKLANHELGRAALASVAVCQPGAVQPNVSQDLSDPEPAQPPDRDNPPLLVLWQKLSVEFESNKTLRPSLVEVIHHFARGGNALSHQGQSACGTWALKAMFGLDLSPGTTEIRVVEDILQPVFNVASSLQQLLTDSDQPGDVEVPNNLMQEAHIAVTAMLHILAAPATEWNIEEKIKAVLGQLETPRPVAERIAEAIPGHSPSRLRILIPDFLGDSELVNLDSYIEVPTIDFRGTIPWECPTKLQEKPHMAISSLKRRPISTIELAGKRQRGEAGASSPSVRATSAATPNRRDTFRQRKPNTSRPPSMHVDDYVAREKSSDGPTSGSPATAGPSLQRTNSSGGRPPSIHVDEFMARQRERQQSSQMMVQTSVEIVATKTGVDPMEVEDDGAIPGLLGPSHPDQKNAEQGSVTVTSLSTTVFIPPISNSTASFGVASGAPMHTQVVKTLSNQSNLSSLSTASASDIRNMALKQFEDIKQEQINRLTHVDSSSEPLVTSVVQKVKIEMESVENKAVGQVQGPLRSYTNSHSTDVSSPTVEKEPKLSHWRSKSVRASEVLVSPGSNKSMSPISGEHQQKLQMDTDVKLNPPRPPAPSWSHRPEHPVHPQHVPLLPPPMMSTPYNFSPGSRPPADLQLGGAVLQAPSGSWREAAPSFSGPPPPPAPPPQSTMQQGPSSLPVPYGSMRPFDGVQAYPLPPSVSSSDHRFVNFAAPMLGQGIPPPPFQPQIPVGRPPVAQVPIPPAQPLHHQPLLQHQQQPQQQQPQHQQQQPQPQQQQQPQHQQPQHQASFNSQQEPAALLQQMLASPDAIQALLKDQNKLRQLLEQHPKLITLLQEKMS</sequence>
<keyword evidence="4" id="KW-0508">mRNA splicing</keyword>
<reference evidence="8" key="1">
    <citation type="submission" date="2024-03" db="EMBL/GenBank/DDBJ databases">
        <authorList>
            <consortium name="ELIXIR-Norway"/>
            <consortium name="Elixir Norway"/>
        </authorList>
    </citation>
    <scope>NUCLEOTIDE SEQUENCE</scope>
</reference>
<evidence type="ECO:0000256" key="2">
    <source>
        <dbReference type="ARBA" id="ARBA00008371"/>
    </source>
</evidence>
<feature type="compositionally biased region" description="Polar residues" evidence="6">
    <location>
        <begin position="1516"/>
        <end position="1527"/>
    </location>
</feature>
<evidence type="ECO:0000256" key="5">
    <source>
        <dbReference type="ARBA" id="ARBA00023242"/>
    </source>
</evidence>
<keyword evidence="5" id="KW-0539">Nucleus</keyword>
<feature type="compositionally biased region" description="Polar residues" evidence="6">
    <location>
        <begin position="1762"/>
        <end position="1775"/>
    </location>
</feature>
<dbReference type="Proteomes" id="UP001497522">
    <property type="component" value="Chromosome 17"/>
</dbReference>
<keyword evidence="9" id="KW-1185">Reference proteome</keyword>
<gene>
    <name evidence="8" type="ORF">CSSPJE1EN2_LOCUS10502</name>
</gene>
<dbReference type="PANTHER" id="PTHR23185:SF0">
    <property type="entry name" value="PROTEIN VIRILIZER HOMOLOG"/>
    <property type="match status" value="1"/>
</dbReference>